<dbReference type="SMART" id="SM00906">
    <property type="entry name" value="Fungal_trans"/>
    <property type="match status" value="1"/>
</dbReference>
<dbReference type="EMBL" id="KZ851846">
    <property type="protein sequence ID" value="RDK46061.1"/>
    <property type="molecule type" value="Genomic_DNA"/>
</dbReference>
<comment type="subcellular location">
    <subcellularLocation>
        <location evidence="1">Nucleus</location>
    </subcellularLocation>
</comment>
<dbReference type="GO" id="GO:0008270">
    <property type="term" value="F:zinc ion binding"/>
    <property type="evidence" value="ECO:0007669"/>
    <property type="project" value="InterPro"/>
</dbReference>
<dbReference type="SUPFAM" id="SSF57701">
    <property type="entry name" value="Zn2/Cys6 DNA-binding domain"/>
    <property type="match status" value="1"/>
</dbReference>
<dbReference type="Gene3D" id="4.10.240.10">
    <property type="entry name" value="Zn(2)-C6 fungal-type DNA-binding domain"/>
    <property type="match status" value="1"/>
</dbReference>
<keyword evidence="6" id="KW-0539">Nucleus</keyword>
<dbReference type="InterPro" id="IPR001138">
    <property type="entry name" value="Zn2Cys6_DnaBD"/>
</dbReference>
<dbReference type="Proteomes" id="UP000254937">
    <property type="component" value="Unassembled WGS sequence"/>
</dbReference>
<dbReference type="SMART" id="SM00066">
    <property type="entry name" value="GAL4"/>
    <property type="match status" value="1"/>
</dbReference>
<dbReference type="CDD" id="cd00067">
    <property type="entry name" value="GAL4"/>
    <property type="match status" value="1"/>
</dbReference>
<dbReference type="InterPro" id="IPR050987">
    <property type="entry name" value="AtrR-like"/>
</dbReference>
<sequence length="748" mass="83501">MGRDSVPAIRPASKKSKKWRIRALVKPGGVNPDKQEDAVSQTGNKGLSEMNAYGVLLMVEVLHLFFSRDPRYQPPLKMMDSFIFVTDMGQSGQTDRRQKPKLKRRRGACDSCRQRKVRCNGDQPCNQCQRCSLGCHYRSLGRQRRLSSAACSDPTVMEGPPVHPESIPAPASTRNMRPIHPSNSEPALEVIDNSHQLPPEASHNQFTTMAEFEGDWDWESLLMYSNQEEDAHVTSSPMGSTAETAFAPFEPAGVRSDAGPSLSFDGTRYREDKPTGFTADLVALQSRSLGHSITGKLHSLVLEEDIDMSRPQRAKLIQVLDRLAAGRFRLLHGESHGNTSSEKSEEGTENYSREFAYKCIDASYVDPQGVPTLLDREDLERLIDRVMDKAAVFPAGLTLLNAILAIGSHCLNLKDSTSSASRANYPVSQFFDKALKFRHQIPAEASLEKLQSLLVMSYFASRTGSILASSLIAEATCCAQGLRLNSTPAIQRTHAGPIEQETARRAFWFLYCLEKPHCLREGTFPLVNEAFIDHTPPRLLNSFGKSDWLLINSRYAGLCSRILRRLYGGGSCCCEGECSDTVDSIEILERALKAWEKELPFPCDTPPSNRMMNYSTLTCTDRRLRLSNLYRYHGAVIAIQILQSCQSNTQWDEEICCQSARTILSACYCISLSDVQYDWSLYYFPSIATCVLFIILIRKGNSQKDLSYIGIASGFFGRLSLDADVPFDEITELIKFAQQHLKDGCIGK</sequence>
<dbReference type="InterPro" id="IPR007219">
    <property type="entry name" value="XnlR_reg_dom"/>
</dbReference>
<evidence type="ECO:0000256" key="4">
    <source>
        <dbReference type="ARBA" id="ARBA00023125"/>
    </source>
</evidence>
<feature type="domain" description="Zn(2)-C6 fungal-type" evidence="8">
    <location>
        <begin position="108"/>
        <end position="137"/>
    </location>
</feature>
<organism evidence="9 10">
    <name type="scientific">Aspergillus phoenicis ATCC 13157</name>
    <dbReference type="NCBI Taxonomy" id="1353007"/>
    <lineage>
        <taxon>Eukaryota</taxon>
        <taxon>Fungi</taxon>
        <taxon>Dikarya</taxon>
        <taxon>Ascomycota</taxon>
        <taxon>Pezizomycotina</taxon>
        <taxon>Eurotiomycetes</taxon>
        <taxon>Eurotiomycetidae</taxon>
        <taxon>Eurotiales</taxon>
        <taxon>Aspergillaceae</taxon>
        <taxon>Aspergillus</taxon>
    </lineage>
</organism>
<dbReference type="PROSITE" id="PS50048">
    <property type="entry name" value="ZN2_CY6_FUNGAL_2"/>
    <property type="match status" value="1"/>
</dbReference>
<dbReference type="CDD" id="cd12148">
    <property type="entry name" value="fungal_TF_MHR"/>
    <property type="match status" value="1"/>
</dbReference>
<keyword evidence="2" id="KW-0479">Metal-binding</keyword>
<evidence type="ECO:0000259" key="8">
    <source>
        <dbReference type="PROSITE" id="PS50048"/>
    </source>
</evidence>
<evidence type="ECO:0000313" key="9">
    <source>
        <dbReference type="EMBL" id="RDK46061.1"/>
    </source>
</evidence>
<dbReference type="AlphaFoldDB" id="A0A370PV47"/>
<keyword evidence="5" id="KW-0804">Transcription</keyword>
<name>A0A370PV47_ASPPH</name>
<evidence type="ECO:0000256" key="3">
    <source>
        <dbReference type="ARBA" id="ARBA00023015"/>
    </source>
</evidence>
<dbReference type="PANTHER" id="PTHR46910">
    <property type="entry name" value="TRANSCRIPTION FACTOR PDR1"/>
    <property type="match status" value="1"/>
</dbReference>
<dbReference type="GO" id="GO:0003677">
    <property type="term" value="F:DNA binding"/>
    <property type="evidence" value="ECO:0007669"/>
    <property type="project" value="UniProtKB-KW"/>
</dbReference>
<reference evidence="9 10" key="1">
    <citation type="submission" date="2018-07" db="EMBL/GenBank/DDBJ databases">
        <title>Section-level genome sequencing of Aspergillus section Nigri to investigate inter- and intra-species variation.</title>
        <authorList>
            <consortium name="DOE Joint Genome Institute"/>
            <person name="Vesth T.C."/>
            <person name="Nybo J.L."/>
            <person name="Theobald S."/>
            <person name="Frisvad J.C."/>
            <person name="Larsen T.O."/>
            <person name="Nielsen K.F."/>
            <person name="Hoof J.B."/>
            <person name="Brandl J."/>
            <person name="Salamov A."/>
            <person name="Riley R."/>
            <person name="Gladden J.M."/>
            <person name="Phatale P."/>
            <person name="Nielsen M.T."/>
            <person name="Lyhne E.K."/>
            <person name="Kogle M.E."/>
            <person name="Strasser K."/>
            <person name="McDonnell E."/>
            <person name="Barry K."/>
            <person name="Clum A."/>
            <person name="Chen C."/>
            <person name="Nolan M."/>
            <person name="Sandor L."/>
            <person name="Kuo A."/>
            <person name="Lipzen A."/>
            <person name="Hainaut M."/>
            <person name="Drula E."/>
            <person name="Tsang A."/>
            <person name="Magnuson J.K."/>
            <person name="Henrissat B."/>
            <person name="Wiebenga A."/>
            <person name="Simmons B.A."/>
            <person name="Makela M.R."/>
            <person name="De vries R.P."/>
            <person name="Grigoriev I.V."/>
            <person name="Mortensen U.H."/>
            <person name="Baker S.E."/>
            <person name="Andersen M.R."/>
        </authorList>
    </citation>
    <scope>NUCLEOTIDE SEQUENCE [LARGE SCALE GENOMIC DNA]</scope>
    <source>
        <strain evidence="9 10">ATCC 13157</strain>
    </source>
</reference>
<evidence type="ECO:0000256" key="6">
    <source>
        <dbReference type="ARBA" id="ARBA00023242"/>
    </source>
</evidence>
<dbReference type="PROSITE" id="PS00463">
    <property type="entry name" value="ZN2_CY6_FUNGAL_1"/>
    <property type="match status" value="1"/>
</dbReference>
<protein>
    <recommendedName>
        <fullName evidence="8">Zn(2)-C6 fungal-type domain-containing protein</fullName>
    </recommendedName>
</protein>
<evidence type="ECO:0000313" key="10">
    <source>
        <dbReference type="Proteomes" id="UP000254937"/>
    </source>
</evidence>
<feature type="region of interest" description="Disordered" evidence="7">
    <location>
        <begin position="1"/>
        <end position="43"/>
    </location>
</feature>
<dbReference type="Pfam" id="PF00172">
    <property type="entry name" value="Zn_clus"/>
    <property type="match status" value="1"/>
</dbReference>
<dbReference type="GO" id="GO:0000981">
    <property type="term" value="F:DNA-binding transcription factor activity, RNA polymerase II-specific"/>
    <property type="evidence" value="ECO:0007669"/>
    <property type="project" value="InterPro"/>
</dbReference>
<dbReference type="InterPro" id="IPR036864">
    <property type="entry name" value="Zn2-C6_fun-type_DNA-bd_sf"/>
</dbReference>
<feature type="compositionally biased region" description="Basic residues" evidence="7">
    <location>
        <begin position="12"/>
        <end position="23"/>
    </location>
</feature>
<gene>
    <name evidence="9" type="ORF">M752DRAFT_323838</name>
</gene>
<keyword evidence="3" id="KW-0805">Transcription regulation</keyword>
<keyword evidence="4" id="KW-0238">DNA-binding</keyword>
<evidence type="ECO:0000256" key="2">
    <source>
        <dbReference type="ARBA" id="ARBA00022723"/>
    </source>
</evidence>
<keyword evidence="10" id="KW-1185">Reference proteome</keyword>
<dbReference type="GO" id="GO:0006351">
    <property type="term" value="P:DNA-templated transcription"/>
    <property type="evidence" value="ECO:0007669"/>
    <property type="project" value="InterPro"/>
</dbReference>
<evidence type="ECO:0000256" key="1">
    <source>
        <dbReference type="ARBA" id="ARBA00004123"/>
    </source>
</evidence>
<dbReference type="GO" id="GO:0005634">
    <property type="term" value="C:nucleus"/>
    <property type="evidence" value="ECO:0007669"/>
    <property type="project" value="UniProtKB-SubCell"/>
</dbReference>
<proteinExistence type="predicted"/>
<evidence type="ECO:0000256" key="5">
    <source>
        <dbReference type="ARBA" id="ARBA00023163"/>
    </source>
</evidence>
<accession>A0A370PV47</accession>
<dbReference type="PANTHER" id="PTHR46910:SF37">
    <property type="entry name" value="ZN(II)2CYS6 TRANSCRIPTION FACTOR (EUROFUNG)"/>
    <property type="match status" value="1"/>
</dbReference>
<dbReference type="Pfam" id="PF04082">
    <property type="entry name" value="Fungal_trans"/>
    <property type="match status" value="1"/>
</dbReference>
<evidence type="ECO:0000256" key="7">
    <source>
        <dbReference type="SAM" id="MobiDB-lite"/>
    </source>
</evidence>